<keyword evidence="3 7" id="KW-0347">Helicase</keyword>
<dbReference type="SMART" id="SM00487">
    <property type="entry name" value="DEXDc"/>
    <property type="match status" value="1"/>
</dbReference>
<dbReference type="Gene3D" id="1.20.120.1080">
    <property type="match status" value="1"/>
</dbReference>
<dbReference type="EMBL" id="DTKL01000019">
    <property type="protein sequence ID" value="HGY93822.1"/>
    <property type="molecule type" value="Genomic_DNA"/>
</dbReference>
<dbReference type="InterPro" id="IPR027417">
    <property type="entry name" value="P-loop_NTPase"/>
</dbReference>
<evidence type="ECO:0000259" key="5">
    <source>
        <dbReference type="PROSITE" id="PS51192"/>
    </source>
</evidence>
<dbReference type="PIRSF" id="PIRSF005496">
    <property type="entry name" value="ATP_hel_hrpB"/>
    <property type="match status" value="1"/>
</dbReference>
<dbReference type="GO" id="GO:0016787">
    <property type="term" value="F:hydrolase activity"/>
    <property type="evidence" value="ECO:0007669"/>
    <property type="project" value="UniProtKB-KW"/>
</dbReference>
<evidence type="ECO:0000259" key="6">
    <source>
        <dbReference type="PROSITE" id="PS51194"/>
    </source>
</evidence>
<feature type="domain" description="Helicase C-terminal" evidence="6">
    <location>
        <begin position="202"/>
        <end position="371"/>
    </location>
</feature>
<dbReference type="PROSITE" id="PS51194">
    <property type="entry name" value="HELICASE_CTER"/>
    <property type="match status" value="1"/>
</dbReference>
<dbReference type="Gene3D" id="3.40.50.300">
    <property type="entry name" value="P-loop containing nucleotide triphosphate hydrolases"/>
    <property type="match status" value="2"/>
</dbReference>
<keyword evidence="1" id="KW-0547">Nucleotide-binding</keyword>
<keyword evidence="4" id="KW-0067">ATP-binding</keyword>
<dbReference type="PANTHER" id="PTHR43519:SF1">
    <property type="entry name" value="ATP-DEPENDENT RNA HELICASE HRPB"/>
    <property type="match status" value="1"/>
</dbReference>
<dbReference type="GO" id="GO:0005524">
    <property type="term" value="F:ATP binding"/>
    <property type="evidence" value="ECO:0007669"/>
    <property type="project" value="UniProtKB-KW"/>
</dbReference>
<dbReference type="Pfam" id="PF00271">
    <property type="entry name" value="Helicase_C"/>
    <property type="match status" value="1"/>
</dbReference>
<reference evidence="7" key="1">
    <citation type="journal article" date="2020" name="mSystems">
        <title>Genome- and Community-Level Interaction Insights into Carbon Utilization and Element Cycling Functions of Hydrothermarchaeota in Hydrothermal Sediment.</title>
        <authorList>
            <person name="Zhou Z."/>
            <person name="Liu Y."/>
            <person name="Xu W."/>
            <person name="Pan J."/>
            <person name="Luo Z.H."/>
            <person name="Li M."/>
        </authorList>
    </citation>
    <scope>NUCLEOTIDE SEQUENCE [LARGE SCALE GENOMIC DNA]</scope>
    <source>
        <strain evidence="7">SpSt-855</strain>
    </source>
</reference>
<evidence type="ECO:0000256" key="1">
    <source>
        <dbReference type="ARBA" id="ARBA00022741"/>
    </source>
</evidence>
<dbReference type="InterPro" id="IPR014001">
    <property type="entry name" value="Helicase_ATP-bd"/>
</dbReference>
<protein>
    <submittedName>
        <fullName evidence="7">ATP-dependent helicase HrpB</fullName>
    </submittedName>
</protein>
<dbReference type="Pfam" id="PF00270">
    <property type="entry name" value="DEAD"/>
    <property type="match status" value="1"/>
</dbReference>
<dbReference type="AlphaFoldDB" id="A0A7V4XRN2"/>
<comment type="caution">
    <text evidence="7">The sequence shown here is derived from an EMBL/GenBank/DDBJ whole genome shotgun (WGS) entry which is preliminary data.</text>
</comment>
<sequence>MNRKIALPVDALLPQIHEALSDAQGHPSNLVLEAAPGAGKTTRVPPALLDAVPGEVLVLEPRRIAARLAARRVAAELGERPGETVGYQVRFEEVAGPRTRLRFLTEGVLTRRLLSDPDLRGVDAVVLDEFHERHLDSDLALALLLRLQQRRPSLRLLVMSATLDSAPVARFLGNCSVLRSEGRLFPLTVTNQPYSPAPLESQVAQAVEMLLREGHTGDMLVFLPGAAEIRRAMRACEELARRAELLMLPLHGSLPPEEQDRAVAPSTRRKLILATNVAESSITIDGVSAVIDSGLARIATWSPWTGLPTLEVARISKASATQRAGRAGRTGPGRVVRLYPAEDFQLRLDHDTPEILRGDLSQLCLALRAMSIDHPDQIVWLDAPPKAAVRSAESLLDRLGAHGEAAQQLVCMPLPPRLARVVLSAKERGVGEDACLIAALLASGTPSPHPDLLHALDSMRRGVDPALRQHVEQLRRTVRPPRQSAPNDDALLQAVLTGFPDRVARRRAVSKTASGAGNQVLLSSGGSAELTGEPGDGEFLVAVDAEDRKDKPLPLIRISARIEPEWLLDLFPERIEERIDLTWNPRAGRVEAVSRLIYDELVLEESRHARPDPGLAGELLAAQALDAGMERFIDPEALAQLMARAEFAGVTAPDLAQPLRELCHGLTSFAELRAEATHLLPLLERTLAGGRLAELAPTSLRLPSGRQTRVHYESGKPPWIASRLQDFFGMRDTPRIGPGRAPVVVHLLAPNHRPVQMTTDLAGFWERLYPQVRRELMRRYPRHSWPEKP</sequence>
<dbReference type="SUPFAM" id="SSF52540">
    <property type="entry name" value="P-loop containing nucleoside triphosphate hydrolases"/>
    <property type="match status" value="1"/>
</dbReference>
<dbReference type="PROSITE" id="PS51192">
    <property type="entry name" value="HELICASE_ATP_BIND_1"/>
    <property type="match status" value="1"/>
</dbReference>
<evidence type="ECO:0000313" key="7">
    <source>
        <dbReference type="EMBL" id="HGY93822.1"/>
    </source>
</evidence>
<keyword evidence="2" id="KW-0378">Hydrolase</keyword>
<proteinExistence type="predicted"/>
<accession>A0A7V4XRN2</accession>
<dbReference type="SMART" id="SM00847">
    <property type="entry name" value="HA2"/>
    <property type="match status" value="1"/>
</dbReference>
<dbReference type="GO" id="GO:0003676">
    <property type="term" value="F:nucleic acid binding"/>
    <property type="evidence" value="ECO:0007669"/>
    <property type="project" value="InterPro"/>
</dbReference>
<dbReference type="InterPro" id="IPR010225">
    <property type="entry name" value="HrpB"/>
</dbReference>
<dbReference type="Pfam" id="PF08482">
    <property type="entry name" value="HrpB_C"/>
    <property type="match status" value="1"/>
</dbReference>
<evidence type="ECO:0000256" key="3">
    <source>
        <dbReference type="ARBA" id="ARBA00022806"/>
    </source>
</evidence>
<evidence type="ECO:0000256" key="2">
    <source>
        <dbReference type="ARBA" id="ARBA00022801"/>
    </source>
</evidence>
<dbReference type="SMART" id="SM00490">
    <property type="entry name" value="HELICc"/>
    <property type="match status" value="1"/>
</dbReference>
<dbReference type="InterPro" id="IPR001650">
    <property type="entry name" value="Helicase_C-like"/>
</dbReference>
<dbReference type="PANTHER" id="PTHR43519">
    <property type="entry name" value="ATP-DEPENDENT RNA HELICASE HRPB"/>
    <property type="match status" value="1"/>
</dbReference>
<dbReference type="FunFam" id="3.40.50.300:FF:002125">
    <property type="entry name" value="ATP-dependent helicase HrpB"/>
    <property type="match status" value="1"/>
</dbReference>
<dbReference type="GO" id="GO:0004386">
    <property type="term" value="F:helicase activity"/>
    <property type="evidence" value="ECO:0007669"/>
    <property type="project" value="UniProtKB-KW"/>
</dbReference>
<dbReference type="NCBIfam" id="TIGR01970">
    <property type="entry name" value="DEAH_box_HrpB"/>
    <property type="match status" value="1"/>
</dbReference>
<dbReference type="InterPro" id="IPR011545">
    <property type="entry name" value="DEAD/DEAH_box_helicase_dom"/>
</dbReference>
<gene>
    <name evidence="7" type="primary">hrpB</name>
    <name evidence="7" type="ORF">ENW50_03910</name>
</gene>
<dbReference type="InterPro" id="IPR013689">
    <property type="entry name" value="RNA_helicase_ATP-dep_HrpB_C"/>
</dbReference>
<organism evidence="7">
    <name type="scientific">Acidobacterium capsulatum</name>
    <dbReference type="NCBI Taxonomy" id="33075"/>
    <lineage>
        <taxon>Bacteria</taxon>
        <taxon>Pseudomonadati</taxon>
        <taxon>Acidobacteriota</taxon>
        <taxon>Terriglobia</taxon>
        <taxon>Terriglobales</taxon>
        <taxon>Acidobacteriaceae</taxon>
        <taxon>Acidobacterium</taxon>
    </lineage>
</organism>
<name>A0A7V4XRN2_9BACT</name>
<dbReference type="CDD" id="cd18791">
    <property type="entry name" value="SF2_C_RHA"/>
    <property type="match status" value="1"/>
</dbReference>
<evidence type="ECO:0000256" key="4">
    <source>
        <dbReference type="ARBA" id="ARBA00022840"/>
    </source>
</evidence>
<feature type="domain" description="Helicase ATP-binding" evidence="5">
    <location>
        <begin position="21"/>
        <end position="181"/>
    </location>
</feature>
<dbReference type="InterPro" id="IPR007502">
    <property type="entry name" value="Helicase-assoc_dom"/>
</dbReference>